<evidence type="ECO:0000256" key="2">
    <source>
        <dbReference type="ARBA" id="ARBA00007104"/>
    </source>
</evidence>
<dbReference type="InterPro" id="IPR009038">
    <property type="entry name" value="GOLD_dom"/>
</dbReference>
<dbReference type="InterPro" id="IPR015720">
    <property type="entry name" value="Emp24-like"/>
</dbReference>
<sequence>MNFCFVLLLLIVAFWSDCAVGLHFLLQPSRPVCLKEEIHKNVVVTGQYTLSEAPGMRSSVVVTDSKNHILFKRENFHETEGKFAFTTDEMDVFEVCVSSHAQHGVRGATREVSLEIKHGVDAKDYEQIAKAEHLMPLEMELRRMEDLSEGLVQDFAFMRQREEDMRSTNETTYSRVLYLSVFSVICLLCLATWQVLYLRRFFKAKKLID</sequence>
<evidence type="ECO:0000256" key="7">
    <source>
        <dbReference type="RuleBase" id="RU003827"/>
    </source>
</evidence>
<dbReference type="STRING" id="36087.A0A077Z7T3"/>
<dbReference type="Pfam" id="PF01105">
    <property type="entry name" value="EMP24_GP25L"/>
    <property type="match status" value="1"/>
</dbReference>
<dbReference type="EMBL" id="HG805983">
    <property type="protein sequence ID" value="CDW55834.1"/>
    <property type="molecule type" value="Genomic_DNA"/>
</dbReference>
<keyword evidence="6 8" id="KW-0472">Membrane</keyword>
<evidence type="ECO:0000256" key="5">
    <source>
        <dbReference type="ARBA" id="ARBA00022989"/>
    </source>
</evidence>
<evidence type="ECO:0000256" key="4">
    <source>
        <dbReference type="ARBA" id="ARBA00022729"/>
    </source>
</evidence>
<dbReference type="AlphaFoldDB" id="A0A077Z7T3"/>
<accession>A0A077Z7T3</accession>
<dbReference type="PANTHER" id="PTHR22811">
    <property type="entry name" value="TRANSMEMBRANE EMP24 DOMAIN-CONTAINING PROTEIN"/>
    <property type="match status" value="1"/>
</dbReference>
<protein>
    <submittedName>
        <fullName evidence="11">EMP24 GP25L domain containing protein</fullName>
    </submittedName>
</protein>
<gene>
    <name evidence="11" type="ORF">TTRE_0000410701</name>
</gene>
<name>A0A077Z7T3_TRITR</name>
<dbReference type="Proteomes" id="UP000030665">
    <property type="component" value="Unassembled WGS sequence"/>
</dbReference>
<evidence type="ECO:0000259" key="10">
    <source>
        <dbReference type="PROSITE" id="PS50866"/>
    </source>
</evidence>
<evidence type="ECO:0000256" key="9">
    <source>
        <dbReference type="SAM" id="SignalP"/>
    </source>
</evidence>
<dbReference type="PROSITE" id="PS50866">
    <property type="entry name" value="GOLD"/>
    <property type="match status" value="1"/>
</dbReference>
<evidence type="ECO:0000256" key="6">
    <source>
        <dbReference type="ARBA" id="ARBA00023136"/>
    </source>
</evidence>
<dbReference type="GO" id="GO:0016020">
    <property type="term" value="C:membrane"/>
    <property type="evidence" value="ECO:0007669"/>
    <property type="project" value="UniProtKB-SubCell"/>
</dbReference>
<evidence type="ECO:0000256" key="3">
    <source>
        <dbReference type="ARBA" id="ARBA00022692"/>
    </source>
</evidence>
<evidence type="ECO:0000313" key="11">
    <source>
        <dbReference type="EMBL" id="CDW55834.1"/>
    </source>
</evidence>
<feature type="domain" description="GOLD" evidence="10">
    <location>
        <begin position="31"/>
        <end position="141"/>
    </location>
</feature>
<keyword evidence="12" id="KW-1185">Reference proteome</keyword>
<evidence type="ECO:0000256" key="1">
    <source>
        <dbReference type="ARBA" id="ARBA00004479"/>
    </source>
</evidence>
<proteinExistence type="inferred from homology"/>
<evidence type="ECO:0000313" key="12">
    <source>
        <dbReference type="Proteomes" id="UP000030665"/>
    </source>
</evidence>
<comment type="similarity">
    <text evidence="2 7">Belongs to the EMP24/GP25L family.</text>
</comment>
<evidence type="ECO:0000256" key="8">
    <source>
        <dbReference type="SAM" id="Phobius"/>
    </source>
</evidence>
<feature type="transmembrane region" description="Helical" evidence="8">
    <location>
        <begin position="176"/>
        <end position="198"/>
    </location>
</feature>
<dbReference type="SMART" id="SM01190">
    <property type="entry name" value="EMP24_GP25L"/>
    <property type="match status" value="1"/>
</dbReference>
<dbReference type="OrthoDB" id="759142at2759"/>
<keyword evidence="4 9" id="KW-0732">Signal</keyword>
<organism evidence="11 12">
    <name type="scientific">Trichuris trichiura</name>
    <name type="common">Whipworm</name>
    <name type="synonym">Trichocephalus trichiurus</name>
    <dbReference type="NCBI Taxonomy" id="36087"/>
    <lineage>
        <taxon>Eukaryota</taxon>
        <taxon>Metazoa</taxon>
        <taxon>Ecdysozoa</taxon>
        <taxon>Nematoda</taxon>
        <taxon>Enoplea</taxon>
        <taxon>Dorylaimia</taxon>
        <taxon>Trichinellida</taxon>
        <taxon>Trichuridae</taxon>
        <taxon>Trichuris</taxon>
    </lineage>
</organism>
<feature type="signal peptide" evidence="9">
    <location>
        <begin position="1"/>
        <end position="21"/>
    </location>
</feature>
<reference evidence="11" key="2">
    <citation type="submission" date="2014-03" db="EMBL/GenBank/DDBJ databases">
        <title>The whipworm genome and dual-species transcriptomics of an intimate host-pathogen interaction.</title>
        <authorList>
            <person name="Foth B.J."/>
            <person name="Tsai I.J."/>
            <person name="Reid A.J."/>
            <person name="Bancroft A.J."/>
            <person name="Nichol S."/>
            <person name="Tracey A."/>
            <person name="Holroyd N."/>
            <person name="Cotton J.A."/>
            <person name="Stanley E.J."/>
            <person name="Zarowiecki M."/>
            <person name="Liu J.Z."/>
            <person name="Huckvale T."/>
            <person name="Cooper P.J."/>
            <person name="Grencis R.K."/>
            <person name="Berriman M."/>
        </authorList>
    </citation>
    <scope>NUCLEOTIDE SEQUENCE [LARGE SCALE GENOMIC DNA]</scope>
</reference>
<keyword evidence="5 8" id="KW-1133">Transmembrane helix</keyword>
<reference evidence="11" key="1">
    <citation type="submission" date="2014-01" db="EMBL/GenBank/DDBJ databases">
        <authorList>
            <person name="Aslett M."/>
        </authorList>
    </citation>
    <scope>NUCLEOTIDE SEQUENCE</scope>
</reference>
<comment type="subcellular location">
    <subcellularLocation>
        <location evidence="1 7">Membrane</location>
        <topology evidence="1 7">Single-pass type I membrane protein</topology>
    </subcellularLocation>
</comment>
<feature type="chain" id="PRO_5001728426" evidence="9">
    <location>
        <begin position="22"/>
        <end position="209"/>
    </location>
</feature>
<keyword evidence="3 7" id="KW-0812">Transmembrane</keyword>